<dbReference type="PANTHER" id="PTHR30328:SF54">
    <property type="entry name" value="HTH-TYPE TRANSCRIPTIONAL REPRESSOR SCO4008"/>
    <property type="match status" value="1"/>
</dbReference>
<accession>A0A484TN08</accession>
<keyword evidence="1" id="KW-0238">DNA-binding</keyword>
<dbReference type="PROSITE" id="PS50977">
    <property type="entry name" value="HTH_TETR_2"/>
    <property type="match status" value="1"/>
</dbReference>
<evidence type="ECO:0000313" key="5">
    <source>
        <dbReference type="EMBL" id="VFR53918.1"/>
    </source>
</evidence>
<dbReference type="EMBL" id="CAADII010000014">
    <property type="protein sequence ID" value="VFR53918.1"/>
    <property type="molecule type" value="Genomic_DNA"/>
</dbReference>
<dbReference type="Pfam" id="PF00440">
    <property type="entry name" value="TetR_N"/>
    <property type="match status" value="1"/>
</dbReference>
<evidence type="ECO:0000313" key="8">
    <source>
        <dbReference type="EMBL" id="VFS31611.1"/>
    </source>
</evidence>
<feature type="domain" description="HTH tetR-type" evidence="3">
    <location>
        <begin position="31"/>
        <end position="91"/>
    </location>
</feature>
<dbReference type="AlphaFoldDB" id="A0A484TN08"/>
<reference evidence="6" key="1">
    <citation type="submission" date="2019-03" db="EMBL/GenBank/DDBJ databases">
        <authorList>
            <person name="Danneels B."/>
        </authorList>
    </citation>
    <scope>NUCLEOTIDE SEQUENCE</scope>
</reference>
<evidence type="ECO:0000313" key="7">
    <source>
        <dbReference type="EMBL" id="VFR97215.1"/>
    </source>
</evidence>
<dbReference type="InterPro" id="IPR050109">
    <property type="entry name" value="HTH-type_TetR-like_transc_reg"/>
</dbReference>
<evidence type="ECO:0000259" key="3">
    <source>
        <dbReference type="PROSITE" id="PS50977"/>
    </source>
</evidence>
<dbReference type="PANTHER" id="PTHR30328">
    <property type="entry name" value="TRANSCRIPTIONAL REPRESSOR"/>
    <property type="match status" value="1"/>
</dbReference>
<gene>
    <name evidence="4" type="ORF">AMP9_0454</name>
    <name evidence="5" type="ORF">BRI6_0457</name>
    <name evidence="6" type="ORF">BRI9_0514</name>
    <name evidence="7" type="ORF">IVO3_0513</name>
    <name evidence="8" type="ORF">RAN7_0453</name>
</gene>
<evidence type="ECO:0000256" key="2">
    <source>
        <dbReference type="SAM" id="MobiDB-lite"/>
    </source>
</evidence>
<feature type="region of interest" description="Disordered" evidence="2">
    <location>
        <begin position="1"/>
        <end position="24"/>
    </location>
</feature>
<dbReference type="PRINTS" id="PR00455">
    <property type="entry name" value="HTHTETR"/>
</dbReference>
<dbReference type="InterPro" id="IPR009057">
    <property type="entry name" value="Homeodomain-like_sf"/>
</dbReference>
<name>A0A484TN08_9ZZZZ</name>
<organism evidence="6">
    <name type="scientific">plant metagenome</name>
    <dbReference type="NCBI Taxonomy" id="1297885"/>
    <lineage>
        <taxon>unclassified sequences</taxon>
        <taxon>metagenomes</taxon>
        <taxon>organismal metagenomes</taxon>
    </lineage>
</organism>
<evidence type="ECO:0000313" key="6">
    <source>
        <dbReference type="EMBL" id="VFR75460.1"/>
    </source>
</evidence>
<dbReference type="GO" id="GO:0003677">
    <property type="term" value="F:DNA binding"/>
    <property type="evidence" value="ECO:0007669"/>
    <property type="project" value="UniProtKB-KW"/>
</dbReference>
<evidence type="ECO:0000256" key="1">
    <source>
        <dbReference type="ARBA" id="ARBA00023125"/>
    </source>
</evidence>
<dbReference type="InterPro" id="IPR001647">
    <property type="entry name" value="HTH_TetR"/>
</dbReference>
<dbReference type="Gene3D" id="1.10.357.10">
    <property type="entry name" value="Tetracycline Repressor, domain 2"/>
    <property type="match status" value="1"/>
</dbReference>
<evidence type="ECO:0000313" key="4">
    <source>
        <dbReference type="EMBL" id="VFR16939.1"/>
    </source>
</evidence>
<proteinExistence type="predicted"/>
<sequence>MGADNRARAAADLTGPADAQGKKKRVRLSPELRRQQILDAALVEFSAEGFAGASVSKIARRAGMSKANIFVHFTSKDEIFETLLKDLLDPAKGQWDLPAMDQAIDKQIDDFVDRKYDDLTPEVIAIIRLLISEGHRVPELIGRWYSNTVLPAHAKRQDIIQGYVDAGIVKRSTLTENFEFAMAPIMFAAIFKVMLPEPLAEAEFEKVREVHRKLLHALLIPT</sequence>
<dbReference type="EMBL" id="CAADIP010000053">
    <property type="protein sequence ID" value="VFR97215.1"/>
    <property type="molecule type" value="Genomic_DNA"/>
</dbReference>
<dbReference type="EMBL" id="CAADHY010000008">
    <property type="protein sequence ID" value="VFR16939.1"/>
    <property type="molecule type" value="Genomic_DNA"/>
</dbReference>
<dbReference type="SUPFAM" id="SSF46689">
    <property type="entry name" value="Homeodomain-like"/>
    <property type="match status" value="1"/>
</dbReference>
<dbReference type="EMBL" id="CAADIZ010000064">
    <property type="protein sequence ID" value="VFS31611.1"/>
    <property type="molecule type" value="Genomic_DNA"/>
</dbReference>
<dbReference type="EMBL" id="CAADIK010000040">
    <property type="protein sequence ID" value="VFR75460.1"/>
    <property type="molecule type" value="Genomic_DNA"/>
</dbReference>
<protein>
    <submittedName>
        <fullName evidence="6">Transcriptional regulator, TetR family</fullName>
    </submittedName>
</protein>